<dbReference type="RefSeq" id="WP_378554412.1">
    <property type="nucleotide sequence ID" value="NZ_JBHSBA010000015.1"/>
</dbReference>
<dbReference type="Proteomes" id="UP001595767">
    <property type="component" value="Unassembled WGS sequence"/>
</dbReference>
<comment type="caution">
    <text evidence="1">The sequence shown here is derived from an EMBL/GenBank/DDBJ whole genome shotgun (WGS) entry which is preliminary data.</text>
</comment>
<sequence length="45" mass="4736">MLQMFVTPDGDLKRGVCTMAGSAAEFLTEVILQTIANLFSSISAG</sequence>
<dbReference type="EMBL" id="JBHSBA010000015">
    <property type="protein sequence ID" value="MFC4128640.1"/>
    <property type="molecule type" value="Genomic_DNA"/>
</dbReference>
<accession>A0ABV8LCN1</accession>
<evidence type="ECO:0000313" key="1">
    <source>
        <dbReference type="EMBL" id="MFC4128640.1"/>
    </source>
</evidence>
<gene>
    <name evidence="1" type="ORF">ACFOW8_27295</name>
</gene>
<evidence type="ECO:0000313" key="2">
    <source>
        <dbReference type="Proteomes" id="UP001595767"/>
    </source>
</evidence>
<organism evidence="1 2">
    <name type="scientific">Nocardia rhizosphaerae</name>
    <dbReference type="NCBI Taxonomy" id="1691571"/>
    <lineage>
        <taxon>Bacteria</taxon>
        <taxon>Bacillati</taxon>
        <taxon>Actinomycetota</taxon>
        <taxon>Actinomycetes</taxon>
        <taxon>Mycobacteriales</taxon>
        <taxon>Nocardiaceae</taxon>
        <taxon>Nocardia</taxon>
    </lineage>
</organism>
<protein>
    <submittedName>
        <fullName evidence="1">Uncharacterized protein</fullName>
    </submittedName>
</protein>
<proteinExistence type="predicted"/>
<name>A0ABV8LCN1_9NOCA</name>
<reference evidence="2" key="1">
    <citation type="journal article" date="2019" name="Int. J. Syst. Evol. Microbiol.">
        <title>The Global Catalogue of Microorganisms (GCM) 10K type strain sequencing project: providing services to taxonomists for standard genome sequencing and annotation.</title>
        <authorList>
            <consortium name="The Broad Institute Genomics Platform"/>
            <consortium name="The Broad Institute Genome Sequencing Center for Infectious Disease"/>
            <person name="Wu L."/>
            <person name="Ma J."/>
        </authorList>
    </citation>
    <scope>NUCLEOTIDE SEQUENCE [LARGE SCALE GENOMIC DNA]</scope>
    <source>
        <strain evidence="2">CGMCC 4.7204</strain>
    </source>
</reference>
<keyword evidence="2" id="KW-1185">Reference proteome</keyword>